<dbReference type="Pfam" id="PF00056">
    <property type="entry name" value="Ldh_1_N"/>
    <property type="match status" value="1"/>
</dbReference>
<feature type="domain" description="Lactate/malate dehydrogenase C-terminal" evidence="11">
    <location>
        <begin position="162"/>
        <end position="326"/>
    </location>
</feature>
<dbReference type="CDD" id="cd01337">
    <property type="entry name" value="MDH_glyoxysomal_mitochondrial"/>
    <property type="match status" value="1"/>
</dbReference>
<dbReference type="SUPFAM" id="SSF56327">
    <property type="entry name" value="LDH C-terminal domain-like"/>
    <property type="match status" value="1"/>
</dbReference>
<dbReference type="InterPro" id="IPR006616">
    <property type="entry name" value="DM9_repeat"/>
</dbReference>
<keyword evidence="7" id="KW-0520">NAD</keyword>
<gene>
    <name evidence="12" type="ORF">NEZAVI_LOCUS6983</name>
</gene>
<dbReference type="Pfam" id="PF02866">
    <property type="entry name" value="Ldh_1_C"/>
    <property type="match status" value="1"/>
</dbReference>
<dbReference type="PRINTS" id="PR01415">
    <property type="entry name" value="ANKYRIN"/>
</dbReference>
<dbReference type="SUPFAM" id="SSF51735">
    <property type="entry name" value="NAD(P)-binding Rossmann-fold domains"/>
    <property type="match status" value="1"/>
</dbReference>
<comment type="similarity">
    <text evidence="1">Belongs to the LDH/MDH superfamily. MDH type 1 family.</text>
</comment>
<keyword evidence="6" id="KW-0560">Oxidoreductase</keyword>
<dbReference type="OrthoDB" id="755699at2759"/>
<dbReference type="InterPro" id="IPR015955">
    <property type="entry name" value="Lactate_DH/Glyco_Ohase_4_C"/>
</dbReference>
<dbReference type="InterPro" id="IPR002110">
    <property type="entry name" value="Ankyrin_rpt"/>
</dbReference>
<dbReference type="GO" id="GO:0030060">
    <property type="term" value="F:L-malate dehydrogenase (NAD+) activity"/>
    <property type="evidence" value="ECO:0007669"/>
    <property type="project" value="UniProtKB-EC"/>
</dbReference>
<dbReference type="Gene3D" id="3.40.50.720">
    <property type="entry name" value="NAD(P)-binding Rossmann-like Domain"/>
    <property type="match status" value="1"/>
</dbReference>
<dbReference type="PROSITE" id="PS50088">
    <property type="entry name" value="ANK_REPEAT"/>
    <property type="match status" value="3"/>
</dbReference>
<reference evidence="12" key="1">
    <citation type="submission" date="2022-01" db="EMBL/GenBank/DDBJ databases">
        <authorList>
            <person name="King R."/>
        </authorList>
    </citation>
    <scope>NUCLEOTIDE SEQUENCE</scope>
</reference>
<protein>
    <recommendedName>
        <fullName evidence="4">Malate dehydrogenase, mitochondrial</fullName>
        <ecNumber evidence="3">1.1.1.37</ecNumber>
    </recommendedName>
</protein>
<keyword evidence="5" id="KW-0816">Tricarboxylic acid cycle</keyword>
<dbReference type="FunFam" id="3.40.50.720:FF:000013">
    <property type="entry name" value="Malate dehydrogenase"/>
    <property type="match status" value="1"/>
</dbReference>
<feature type="repeat" description="ANK" evidence="9">
    <location>
        <begin position="441"/>
        <end position="473"/>
    </location>
</feature>
<dbReference type="SUPFAM" id="SSF48403">
    <property type="entry name" value="Ankyrin repeat"/>
    <property type="match status" value="1"/>
</dbReference>
<feature type="repeat" description="ANK" evidence="9">
    <location>
        <begin position="408"/>
        <end position="440"/>
    </location>
</feature>
<name>A0A9P0H7W4_NEZVI</name>
<dbReference type="GO" id="GO:0006108">
    <property type="term" value="P:malate metabolic process"/>
    <property type="evidence" value="ECO:0007669"/>
    <property type="project" value="InterPro"/>
</dbReference>
<evidence type="ECO:0000256" key="7">
    <source>
        <dbReference type="ARBA" id="ARBA00023027"/>
    </source>
</evidence>
<evidence type="ECO:0000313" key="13">
    <source>
        <dbReference type="Proteomes" id="UP001152798"/>
    </source>
</evidence>
<proteinExistence type="inferred from homology"/>
<dbReference type="NCBIfam" id="TIGR01772">
    <property type="entry name" value="MDH_euk_gproteo"/>
    <property type="match status" value="1"/>
</dbReference>
<comment type="catalytic activity">
    <reaction evidence="8">
        <text>(S)-malate + NAD(+) = oxaloacetate + NADH + H(+)</text>
        <dbReference type="Rhea" id="RHEA:21432"/>
        <dbReference type="ChEBI" id="CHEBI:15378"/>
        <dbReference type="ChEBI" id="CHEBI:15589"/>
        <dbReference type="ChEBI" id="CHEBI:16452"/>
        <dbReference type="ChEBI" id="CHEBI:57540"/>
        <dbReference type="ChEBI" id="CHEBI:57945"/>
        <dbReference type="EC" id="1.1.1.37"/>
    </reaction>
</comment>
<dbReference type="PROSITE" id="PS50297">
    <property type="entry name" value="ANK_REP_REGION"/>
    <property type="match status" value="3"/>
</dbReference>
<evidence type="ECO:0000256" key="8">
    <source>
        <dbReference type="ARBA" id="ARBA00048313"/>
    </source>
</evidence>
<evidence type="ECO:0000256" key="9">
    <source>
        <dbReference type="PROSITE-ProRule" id="PRU00023"/>
    </source>
</evidence>
<feature type="repeat" description="ANK" evidence="9">
    <location>
        <begin position="375"/>
        <end position="407"/>
    </location>
</feature>
<accession>A0A9P0H7W4</accession>
<dbReference type="EMBL" id="OV725079">
    <property type="protein sequence ID" value="CAH1397055.1"/>
    <property type="molecule type" value="Genomic_DNA"/>
</dbReference>
<dbReference type="Pfam" id="PF00023">
    <property type="entry name" value="Ank"/>
    <property type="match status" value="1"/>
</dbReference>
<dbReference type="GO" id="GO:0005739">
    <property type="term" value="C:mitochondrion"/>
    <property type="evidence" value="ECO:0007669"/>
    <property type="project" value="TreeGrafter"/>
</dbReference>
<sequence>MMLLRRFFSTTHRTNVKVSVLGAAGGIGQPLALLLKLNPLVTELYLYDIVPHTPGVGADISHIDTNSYTKAAKGPEEVAEALCGAELVVIPAGVPRKPGMTRDDLFDTNASIVRDLMEFVCKFCPKAVITIVTNPVNSCLPIAAQVMKKNKVFDPNRLIGVTTLDIVRSSTFVASIKGMDPTKLKIPVVCGHSGETIVPLISHCKPKVDLSKDEIVCVIKRIQNAGTEVVKAKAGAGSATLSMAYSGARFVGAVLRGMTGESNVIECSMVAHDYCGLNYFAGPLLLGKNGVEKKFGLPDEISDFENELVKIALPILKKNIKRGEDFDNCGSELSSPLGPFDPLQKAAIEGDAGAAESVLVHMLKKKLNINERDGEGMTPLQWAAIRGHEDVLKKLLVFEADVHSLDYGNFTALHLSVISGKPEAVRVLLQHGSEVNAVNLDGDTPLHLAVKKGDFDIVETLLEHGAFTNISNCKGKYALDLAIEEQHLAIVKLLKSVRAIGEDSTAVLEDHFRVNTSYIGDLFHWANDVQANNIPEDAVIGGTDPLCNFIYVGRASHGNHLLPAKVCPTKQFAYYSLGGSEYYTKKYQVGMNLRHF</sequence>
<evidence type="ECO:0000256" key="6">
    <source>
        <dbReference type="ARBA" id="ARBA00023002"/>
    </source>
</evidence>
<dbReference type="InterPro" id="IPR036770">
    <property type="entry name" value="Ankyrin_rpt-contain_sf"/>
</dbReference>
<comment type="subunit">
    <text evidence="2">Homodimer.</text>
</comment>
<dbReference type="FunFam" id="3.90.110.10:FF:000001">
    <property type="entry name" value="Malate dehydrogenase"/>
    <property type="match status" value="1"/>
</dbReference>
<dbReference type="InterPro" id="IPR036291">
    <property type="entry name" value="NAD(P)-bd_dom_sf"/>
</dbReference>
<dbReference type="PROSITE" id="PS00068">
    <property type="entry name" value="MDH"/>
    <property type="match status" value="1"/>
</dbReference>
<dbReference type="Pfam" id="PF11901">
    <property type="entry name" value="DM9"/>
    <property type="match status" value="1"/>
</dbReference>
<dbReference type="GO" id="GO:0006099">
    <property type="term" value="P:tricarboxylic acid cycle"/>
    <property type="evidence" value="ECO:0007669"/>
    <property type="project" value="UniProtKB-KW"/>
</dbReference>
<dbReference type="SMART" id="SM00696">
    <property type="entry name" value="DM9"/>
    <property type="match status" value="1"/>
</dbReference>
<organism evidence="12 13">
    <name type="scientific">Nezara viridula</name>
    <name type="common">Southern green stink bug</name>
    <name type="synonym">Cimex viridulus</name>
    <dbReference type="NCBI Taxonomy" id="85310"/>
    <lineage>
        <taxon>Eukaryota</taxon>
        <taxon>Metazoa</taxon>
        <taxon>Ecdysozoa</taxon>
        <taxon>Arthropoda</taxon>
        <taxon>Hexapoda</taxon>
        <taxon>Insecta</taxon>
        <taxon>Pterygota</taxon>
        <taxon>Neoptera</taxon>
        <taxon>Paraneoptera</taxon>
        <taxon>Hemiptera</taxon>
        <taxon>Heteroptera</taxon>
        <taxon>Panheteroptera</taxon>
        <taxon>Pentatomomorpha</taxon>
        <taxon>Pentatomoidea</taxon>
        <taxon>Pentatomidae</taxon>
        <taxon>Pentatominae</taxon>
        <taxon>Nezara</taxon>
    </lineage>
</organism>
<dbReference type="AlphaFoldDB" id="A0A9P0H7W4"/>
<keyword evidence="13" id="KW-1185">Reference proteome</keyword>
<dbReference type="Pfam" id="PF12796">
    <property type="entry name" value="Ank_2"/>
    <property type="match status" value="1"/>
</dbReference>
<dbReference type="InterPro" id="IPR001252">
    <property type="entry name" value="Malate_DH_AS"/>
</dbReference>
<dbReference type="InterPro" id="IPR010097">
    <property type="entry name" value="Malate_DH_type1"/>
</dbReference>
<evidence type="ECO:0000259" key="11">
    <source>
        <dbReference type="Pfam" id="PF02866"/>
    </source>
</evidence>
<dbReference type="EC" id="1.1.1.37" evidence="3"/>
<dbReference type="PANTHER" id="PTHR11540:SF16">
    <property type="entry name" value="MALATE DEHYDROGENASE, MITOCHONDRIAL"/>
    <property type="match status" value="1"/>
</dbReference>
<evidence type="ECO:0000256" key="5">
    <source>
        <dbReference type="ARBA" id="ARBA00022532"/>
    </source>
</evidence>
<dbReference type="Gene3D" id="3.90.110.10">
    <property type="entry name" value="Lactate dehydrogenase/glycoside hydrolase, family 4, C-terminal"/>
    <property type="match status" value="1"/>
</dbReference>
<evidence type="ECO:0000256" key="2">
    <source>
        <dbReference type="ARBA" id="ARBA00011738"/>
    </source>
</evidence>
<evidence type="ECO:0000259" key="10">
    <source>
        <dbReference type="Pfam" id="PF00056"/>
    </source>
</evidence>
<dbReference type="Gene3D" id="1.25.40.20">
    <property type="entry name" value="Ankyrin repeat-containing domain"/>
    <property type="match status" value="1"/>
</dbReference>
<evidence type="ECO:0000256" key="1">
    <source>
        <dbReference type="ARBA" id="ARBA00008824"/>
    </source>
</evidence>
<dbReference type="Proteomes" id="UP001152798">
    <property type="component" value="Chromosome 3"/>
</dbReference>
<dbReference type="PANTHER" id="PTHR11540">
    <property type="entry name" value="MALATE AND LACTATE DEHYDROGENASE"/>
    <property type="match status" value="1"/>
</dbReference>
<dbReference type="SMART" id="SM00248">
    <property type="entry name" value="ANK"/>
    <property type="match status" value="4"/>
</dbReference>
<dbReference type="InterPro" id="IPR001236">
    <property type="entry name" value="Lactate/malate_DH_N"/>
</dbReference>
<keyword evidence="9" id="KW-0040">ANK repeat</keyword>
<evidence type="ECO:0000313" key="12">
    <source>
        <dbReference type="EMBL" id="CAH1397055.1"/>
    </source>
</evidence>
<evidence type="ECO:0000256" key="4">
    <source>
        <dbReference type="ARBA" id="ARBA00016075"/>
    </source>
</evidence>
<dbReference type="InterPro" id="IPR022383">
    <property type="entry name" value="Lactate/malate_DH_C"/>
</dbReference>
<feature type="domain" description="Lactate/malate dehydrogenase N-terminal" evidence="10">
    <location>
        <begin position="16"/>
        <end position="160"/>
    </location>
</feature>
<evidence type="ECO:0000256" key="3">
    <source>
        <dbReference type="ARBA" id="ARBA00012995"/>
    </source>
</evidence>